<dbReference type="PANTHER" id="PTHR21240:SF28">
    <property type="entry name" value="ISO-OROTATE DECARBOXYLASE (EUROFUNG)"/>
    <property type="match status" value="1"/>
</dbReference>
<dbReference type="RefSeq" id="WP_134170879.1">
    <property type="nucleotide sequence ID" value="NZ_SODD01000043.1"/>
</dbReference>
<dbReference type="Pfam" id="PF04909">
    <property type="entry name" value="Amidohydro_2"/>
    <property type="match status" value="1"/>
</dbReference>
<dbReference type="InterPro" id="IPR032466">
    <property type="entry name" value="Metal_Hydrolase"/>
</dbReference>
<dbReference type="GO" id="GO:0016787">
    <property type="term" value="F:hydrolase activity"/>
    <property type="evidence" value="ECO:0007669"/>
    <property type="project" value="UniProtKB-KW"/>
</dbReference>
<keyword evidence="3" id="KW-0378">Hydrolase</keyword>
<evidence type="ECO:0000313" key="4">
    <source>
        <dbReference type="Proteomes" id="UP000294743"/>
    </source>
</evidence>
<proteinExistence type="predicted"/>
<dbReference type="GO" id="GO:0019748">
    <property type="term" value="P:secondary metabolic process"/>
    <property type="evidence" value="ECO:0007669"/>
    <property type="project" value="TreeGrafter"/>
</dbReference>
<dbReference type="GO" id="GO:0005737">
    <property type="term" value="C:cytoplasm"/>
    <property type="evidence" value="ECO:0007669"/>
    <property type="project" value="TreeGrafter"/>
</dbReference>
<dbReference type="PANTHER" id="PTHR21240">
    <property type="entry name" value="2-AMINO-3-CARBOXYLMUCONATE-6-SEMIALDEHYDE DECARBOXYLASE"/>
    <property type="match status" value="1"/>
</dbReference>
<evidence type="ECO:0000259" key="2">
    <source>
        <dbReference type="Pfam" id="PF04909"/>
    </source>
</evidence>
<keyword evidence="1" id="KW-0456">Lyase</keyword>
<dbReference type="EMBL" id="SODD01000043">
    <property type="protein sequence ID" value="TDW13217.1"/>
    <property type="molecule type" value="Genomic_DNA"/>
</dbReference>
<accession>A0A4V3G653</accession>
<gene>
    <name evidence="3" type="ORF">EDD63_14310</name>
</gene>
<evidence type="ECO:0000313" key="3">
    <source>
        <dbReference type="EMBL" id="TDW13217.1"/>
    </source>
</evidence>
<keyword evidence="4" id="KW-1185">Reference proteome</keyword>
<dbReference type="SUPFAM" id="SSF51556">
    <property type="entry name" value="Metallo-dependent hydrolases"/>
    <property type="match status" value="1"/>
</dbReference>
<evidence type="ECO:0000256" key="1">
    <source>
        <dbReference type="ARBA" id="ARBA00023239"/>
    </source>
</evidence>
<dbReference type="InterPro" id="IPR032465">
    <property type="entry name" value="ACMSD"/>
</dbReference>
<feature type="domain" description="Amidohydrolase-related" evidence="2">
    <location>
        <begin position="93"/>
        <end position="342"/>
    </location>
</feature>
<dbReference type="AlphaFoldDB" id="A0A4V3G653"/>
<dbReference type="OrthoDB" id="8673173at2"/>
<name>A0A4V3G653_9FIRM</name>
<reference evidence="3 4" key="1">
    <citation type="submission" date="2019-03" db="EMBL/GenBank/DDBJ databases">
        <title>Genomic Encyclopedia of Type Strains, Phase IV (KMG-IV): sequencing the most valuable type-strain genomes for metagenomic binning, comparative biology and taxonomic classification.</title>
        <authorList>
            <person name="Goeker M."/>
        </authorList>
    </citation>
    <scope>NUCLEOTIDE SEQUENCE [LARGE SCALE GENOMIC DNA]</scope>
    <source>
        <strain evidence="3 4">DSM 28867</strain>
    </source>
</reference>
<organism evidence="3 4">
    <name type="scientific">Breznakia blatticola</name>
    <dbReference type="NCBI Taxonomy" id="1754012"/>
    <lineage>
        <taxon>Bacteria</taxon>
        <taxon>Bacillati</taxon>
        <taxon>Bacillota</taxon>
        <taxon>Erysipelotrichia</taxon>
        <taxon>Erysipelotrichales</taxon>
        <taxon>Erysipelotrichaceae</taxon>
        <taxon>Breznakia</taxon>
    </lineage>
</organism>
<dbReference type="InterPro" id="IPR006680">
    <property type="entry name" value="Amidohydro-rel"/>
</dbReference>
<comment type="caution">
    <text evidence="3">The sequence shown here is derived from an EMBL/GenBank/DDBJ whole genome shotgun (WGS) entry which is preliminary data.</text>
</comment>
<protein>
    <submittedName>
        <fullName evidence="3">Amidohydrolase family protein</fullName>
    </submittedName>
</protein>
<sequence length="343" mass="40224">MKQNKVPKPQCIVKKTEVLYPKFPVIDFHTHMGKLVLGDGYERMYNTKEHVKRLKELGIKHIVNLDGIWGDELDKMLEKVGDEASFITTFCWIDVTKIDDDDFDAWVIDHLETAYKKGCKGIKMWKVISLNQKDASGNYIRTDDPRLAVVYHTAARLGMVILIHIADPTAFFEEINEENERSIELTMHPDWQFGKPDQYSFDELMQMQDHMIELYPNTTFVVAHFGSYAENLTHVAKRLDRYPNMYIDIAARVAELGRVPYSAREFFITYQDRIVFGTDETPLDYFQYPLSFRFLETSDEYFPYWEDETGPQQGNWYIYGLHLPDEVLEKIYYRNACALLGIE</sequence>
<dbReference type="Proteomes" id="UP000294743">
    <property type="component" value="Unassembled WGS sequence"/>
</dbReference>
<dbReference type="GO" id="GO:0016831">
    <property type="term" value="F:carboxy-lyase activity"/>
    <property type="evidence" value="ECO:0007669"/>
    <property type="project" value="InterPro"/>
</dbReference>
<dbReference type="Gene3D" id="3.20.20.140">
    <property type="entry name" value="Metal-dependent hydrolases"/>
    <property type="match status" value="1"/>
</dbReference>